<comment type="caution">
    <text evidence="1">The sequence shown here is derived from an EMBL/GenBank/DDBJ whole genome shotgun (WGS) entry which is preliminary data.</text>
</comment>
<dbReference type="AlphaFoldDB" id="A0A3E0AHX3"/>
<dbReference type="EMBL" id="QUMS01000001">
    <property type="protein sequence ID" value="REG11268.1"/>
    <property type="molecule type" value="Genomic_DNA"/>
</dbReference>
<evidence type="ECO:0000313" key="1">
    <source>
        <dbReference type="EMBL" id="REG11268.1"/>
    </source>
</evidence>
<sequence length="107" mass="12259">MPLSYKGIVRAIHYSGEIVSKKSDVYQICVQGYLKANWAEWLQSVQVRHKRNGVTILTGQVIDQSALQGLLDYLFDMGITILSLKRLDTHPKMDFLHHSLFHSIYLA</sequence>
<proteinExistence type="predicted"/>
<keyword evidence="2" id="KW-1185">Reference proteome</keyword>
<dbReference type="Proteomes" id="UP000256388">
    <property type="component" value="Unassembled WGS sequence"/>
</dbReference>
<gene>
    <name evidence="1" type="ORF">DFR64_1146</name>
</gene>
<organism evidence="1 2">
    <name type="scientific">Pelolinea submarina</name>
    <dbReference type="NCBI Taxonomy" id="913107"/>
    <lineage>
        <taxon>Bacteria</taxon>
        <taxon>Bacillati</taxon>
        <taxon>Chloroflexota</taxon>
        <taxon>Anaerolineae</taxon>
        <taxon>Anaerolineales</taxon>
        <taxon>Anaerolineaceae</taxon>
        <taxon>Pelolinea</taxon>
    </lineage>
</organism>
<accession>A0A3E0AHX3</accession>
<protein>
    <submittedName>
        <fullName evidence="1">Uncharacterized protein</fullName>
    </submittedName>
</protein>
<reference evidence="1 2" key="1">
    <citation type="submission" date="2018-08" db="EMBL/GenBank/DDBJ databases">
        <title>Genomic Encyclopedia of Type Strains, Phase IV (KMG-IV): sequencing the most valuable type-strain genomes for metagenomic binning, comparative biology and taxonomic classification.</title>
        <authorList>
            <person name="Goeker M."/>
        </authorList>
    </citation>
    <scope>NUCLEOTIDE SEQUENCE [LARGE SCALE GENOMIC DNA]</scope>
    <source>
        <strain evidence="1 2">DSM 23923</strain>
    </source>
</reference>
<evidence type="ECO:0000313" key="2">
    <source>
        <dbReference type="Proteomes" id="UP000256388"/>
    </source>
</evidence>
<name>A0A3E0AHX3_9CHLR</name>